<evidence type="ECO:0000313" key="2">
    <source>
        <dbReference type="Proteomes" id="UP000829398"/>
    </source>
</evidence>
<proteinExistence type="predicted"/>
<organism evidence="1 2">
    <name type="scientific">Citrus sinensis</name>
    <name type="common">Sweet orange</name>
    <name type="synonym">Citrus aurantium var. sinensis</name>
    <dbReference type="NCBI Taxonomy" id="2711"/>
    <lineage>
        <taxon>Eukaryota</taxon>
        <taxon>Viridiplantae</taxon>
        <taxon>Streptophyta</taxon>
        <taxon>Embryophyta</taxon>
        <taxon>Tracheophyta</taxon>
        <taxon>Spermatophyta</taxon>
        <taxon>Magnoliopsida</taxon>
        <taxon>eudicotyledons</taxon>
        <taxon>Gunneridae</taxon>
        <taxon>Pentapetalae</taxon>
        <taxon>rosids</taxon>
        <taxon>malvids</taxon>
        <taxon>Sapindales</taxon>
        <taxon>Rutaceae</taxon>
        <taxon>Aurantioideae</taxon>
        <taxon>Citrus</taxon>
    </lineage>
</organism>
<keyword evidence="2" id="KW-1185">Reference proteome</keyword>
<protein>
    <submittedName>
        <fullName evidence="1">Glucan endo-1,3-beta-glucosidase 8</fullName>
    </submittedName>
</protein>
<accession>A0ACB8LAD8</accession>
<comment type="caution">
    <text evidence="1">The sequence shown here is derived from an EMBL/GenBank/DDBJ whole genome shotgun (WGS) entry which is preliminary data.</text>
</comment>
<dbReference type="Proteomes" id="UP000829398">
    <property type="component" value="Chromosome 4"/>
</dbReference>
<sequence length="353" mass="39353">MILVSTGALRVLTSHQLPSKTIVQMLKDNGISKVKLFDADQDTMTTLAGSDIEVMVAIPNKELLDMNSYDRVKQQGNGKWNIRHFRMLTATENIQNAFNDAGVGDSVKASVPLNADVYESPENNPYPSFGRFRTDILGQTAQIVKFLAKNNVPFAVNIYPFPSPYGNDDFPFNYVFFDGALKAVDHGDMAVIVGEKARLGYAGGVPARTLRCLTNKGTPLQPRYIEVYWLLDEDAKSTDPGNFERHWGIFRYDGQSQFAMVLLVQGQNKMLKGARGVKYRVQGQNKMLKGARGVKYMPSQWCMLNPGAKDMSKLVDNINYACTWLDCTALGYDISCNNLDANGNASYAFNMFR</sequence>
<gene>
    <name evidence="1" type="ORF">KPL71_012396</name>
</gene>
<dbReference type="EMBL" id="CM039173">
    <property type="protein sequence ID" value="KAH9770477.1"/>
    <property type="molecule type" value="Genomic_DNA"/>
</dbReference>
<reference evidence="2" key="1">
    <citation type="journal article" date="2023" name="Hortic. Res.">
        <title>A chromosome-level phased genome enabling allele-level studies in sweet orange: a case study on citrus Huanglongbing tolerance.</title>
        <authorList>
            <person name="Wu B."/>
            <person name="Yu Q."/>
            <person name="Deng Z."/>
            <person name="Duan Y."/>
            <person name="Luo F."/>
            <person name="Gmitter F. Jr."/>
        </authorList>
    </citation>
    <scope>NUCLEOTIDE SEQUENCE [LARGE SCALE GENOMIC DNA]</scope>
    <source>
        <strain evidence="2">cv. Valencia</strain>
    </source>
</reference>
<name>A0ACB8LAD8_CITSI</name>
<evidence type="ECO:0000313" key="1">
    <source>
        <dbReference type="EMBL" id="KAH9770477.1"/>
    </source>
</evidence>